<keyword evidence="11" id="KW-1185">Reference proteome</keyword>
<dbReference type="PANTHER" id="PTHR10241:SF25">
    <property type="entry name" value="TOMOSYN, ISOFORM C"/>
    <property type="match status" value="1"/>
</dbReference>
<dbReference type="GO" id="GO:0045159">
    <property type="term" value="F:myosin II binding"/>
    <property type="evidence" value="ECO:0007669"/>
    <property type="project" value="TreeGrafter"/>
</dbReference>
<dbReference type="SUPFAM" id="SSF50978">
    <property type="entry name" value="WD40 repeat-like"/>
    <property type="match status" value="1"/>
</dbReference>
<dbReference type="AlphaFoldDB" id="A0AAV0BSA5"/>
<evidence type="ECO:0000256" key="3">
    <source>
        <dbReference type="ARBA" id="ARBA00022483"/>
    </source>
</evidence>
<feature type="domain" description="V-SNARE coiled-coil homology" evidence="9">
    <location>
        <begin position="1053"/>
        <end position="1113"/>
    </location>
</feature>
<dbReference type="PROSITE" id="PS50082">
    <property type="entry name" value="WD_REPEATS_2"/>
    <property type="match status" value="1"/>
</dbReference>
<comment type="similarity">
    <text evidence="2">Belongs to the WD repeat L(2)GL family.</text>
</comment>
<name>A0AAV0BSA5_PHAPC</name>
<dbReference type="GO" id="GO:0006893">
    <property type="term" value="P:Golgi to plasma membrane transport"/>
    <property type="evidence" value="ECO:0007669"/>
    <property type="project" value="TreeGrafter"/>
</dbReference>
<evidence type="ECO:0000259" key="9">
    <source>
        <dbReference type="PROSITE" id="PS50892"/>
    </source>
</evidence>
<dbReference type="EMBL" id="CALTRL010006254">
    <property type="protein sequence ID" value="CAH7690289.1"/>
    <property type="molecule type" value="Genomic_DNA"/>
</dbReference>
<dbReference type="GO" id="GO:0005096">
    <property type="term" value="F:GTPase activator activity"/>
    <property type="evidence" value="ECO:0007669"/>
    <property type="project" value="TreeGrafter"/>
</dbReference>
<dbReference type="GO" id="GO:0005737">
    <property type="term" value="C:cytoplasm"/>
    <property type="evidence" value="ECO:0007669"/>
    <property type="project" value="UniProtKB-SubCell"/>
</dbReference>
<keyword evidence="5" id="KW-0853">WD repeat</keyword>
<reference evidence="10" key="1">
    <citation type="submission" date="2022-06" db="EMBL/GenBank/DDBJ databases">
        <authorList>
            <consortium name="SYNGENTA / RWTH Aachen University"/>
        </authorList>
    </citation>
    <scope>NUCLEOTIDE SEQUENCE</scope>
</reference>
<evidence type="ECO:0000256" key="5">
    <source>
        <dbReference type="PROSITE-ProRule" id="PRU00221"/>
    </source>
</evidence>
<dbReference type="Pfam" id="PF00957">
    <property type="entry name" value="Synaptobrevin"/>
    <property type="match status" value="1"/>
</dbReference>
<dbReference type="InterPro" id="IPR001680">
    <property type="entry name" value="WD40_rpt"/>
</dbReference>
<comment type="subcellular location">
    <subcellularLocation>
        <location evidence="1">Cytoplasm</location>
    </subcellularLocation>
</comment>
<dbReference type="Pfam" id="PF08596">
    <property type="entry name" value="Lgl_C"/>
    <property type="match status" value="1"/>
</dbReference>
<comment type="caution">
    <text evidence="10">The sequence shown here is derived from an EMBL/GenBank/DDBJ whole genome shotgun (WGS) entry which is preliminary data.</text>
</comment>
<dbReference type="InterPro" id="IPR015943">
    <property type="entry name" value="WD40/YVTN_repeat-like_dom_sf"/>
</dbReference>
<dbReference type="InterPro" id="IPR036322">
    <property type="entry name" value="WD40_repeat_dom_sf"/>
</dbReference>
<organism evidence="10 11">
    <name type="scientific">Phakopsora pachyrhizi</name>
    <name type="common">Asian soybean rust disease fungus</name>
    <dbReference type="NCBI Taxonomy" id="170000"/>
    <lineage>
        <taxon>Eukaryota</taxon>
        <taxon>Fungi</taxon>
        <taxon>Dikarya</taxon>
        <taxon>Basidiomycota</taxon>
        <taxon>Pucciniomycotina</taxon>
        <taxon>Pucciniomycetes</taxon>
        <taxon>Pucciniales</taxon>
        <taxon>Phakopsoraceae</taxon>
        <taxon>Phakopsora</taxon>
    </lineage>
</organism>
<evidence type="ECO:0000256" key="4">
    <source>
        <dbReference type="ARBA" id="ARBA00022490"/>
    </source>
</evidence>
<accession>A0AAV0BSA5</accession>
<feature type="compositionally biased region" description="Basic and acidic residues" evidence="8">
    <location>
        <begin position="1040"/>
        <end position="1053"/>
    </location>
</feature>
<evidence type="ECO:0000256" key="7">
    <source>
        <dbReference type="SAM" id="Coils"/>
    </source>
</evidence>
<dbReference type="PROSITE" id="PS50892">
    <property type="entry name" value="V_SNARE"/>
    <property type="match status" value="1"/>
</dbReference>
<feature type="region of interest" description="Disordered" evidence="8">
    <location>
        <begin position="552"/>
        <end position="573"/>
    </location>
</feature>
<proteinExistence type="inferred from homology"/>
<sequence>MVVSPAHSHIFLGLKDGTVDCFDAERGVLSPYRIRNLWSNISPAHYRKHVPICTDIKLHPFDLNLLLIAHEGGISLYDLRQETIIRSYQLVIPPGAIGSITDPSDASLREERRPSVTCICFRPDGQMFVSGHSDGCFAFWSIEDGEVPILVRTMDQHDAMSVISTDLMNDRLKALRGKTEREPIFRLAWSHFSDDRKFLPMRLGESSYQEVTGDEQSNDFTCLTVLGGLRPTDPIGVHVLRLPNIQKNQQSAALIGDEARSALKDSVFSIGHSIYLTEHTPEDFLLLPKRSPYFDNSFDAMAIVITFGFLNQNFHQVQENLSSRSLSAFSFPPRISEEPFEYLLPAPLNWIGSKGVIIAQILELEDDSYRRLINFQHNSSIKPKKKSYSASRLPLLGGCAKVSSLIQVALEKDNQLAAGLIEEFSRQRRILITVHLDQKIRFWDISLSSTFLKSSGGNDNFLSSSELRPEFPSLMDQLTINCSEVLDQISDIGVERRKLNPTGVEMCGESLDLLINFSNEEFIVYSFQEVIQSSNQEVNELMKTGNEEAFLEDDLSNKDTSLSPVRHSNSSMKSHKELQIASQVLGSQNQQRSNSTKKDFSDSMLVDLTKSLELSTLTGGFFPAVLVNLSAIKQSGRQRGTTEATEDTEDSSLGAITSLSDLGFLAITPSDRDRIVLIDLRKPKVLVSDHLQQEEKTKAKRKVTPRIGCFGWAVSKTDNDETRLPRLMVGYDDGTFKIIKLQYSHYTSIDNWTAAPSIADYFESEYNSKASFPDVPVGIFTFDCNGKPLIADLKALRSILATESSAVTSIFESEDSPKSTETIHCLLFIVTSSCIFVRMNINGPQVLRKTGVSDQPIIKANVFSFKGRSTLLLVDKRRSCYVLGLPKLDLIWKSTLPGSNSTTPQNICIDSSADIFEYFGPTSVTLSTLFNGRDLVYFPEIVVYDPRLKGPDPPQIKTSALATASALTQNLVSWFQGNSQSNQPQTPTRMSGSEVDQILAGPLRAEKAKKALQPPRENSNKKSTSFIPSVMKRTIRHEKSRSEHYHSHSEADPIKGTSSSILNQQQQMERNIDHLNERGERLRELNERFEDISKASNEFVQQAKKVSQQQQQQIGLGNKALFYGGLSGMKSFFK</sequence>
<gene>
    <name evidence="10" type="ORF">PPACK8108_LOCUS25588</name>
</gene>
<protein>
    <recommendedName>
        <fullName evidence="9">V-SNARE coiled-coil homology domain-containing protein</fullName>
    </recommendedName>
</protein>
<evidence type="ECO:0000256" key="1">
    <source>
        <dbReference type="ARBA" id="ARBA00004496"/>
    </source>
</evidence>
<dbReference type="Pfam" id="PF00400">
    <property type="entry name" value="WD40"/>
    <property type="match status" value="1"/>
</dbReference>
<dbReference type="GO" id="GO:0005886">
    <property type="term" value="C:plasma membrane"/>
    <property type="evidence" value="ECO:0007669"/>
    <property type="project" value="TreeGrafter"/>
</dbReference>
<dbReference type="SMART" id="SM00320">
    <property type="entry name" value="WD40"/>
    <property type="match status" value="2"/>
</dbReference>
<evidence type="ECO:0000256" key="2">
    <source>
        <dbReference type="ARBA" id="ARBA00008070"/>
    </source>
</evidence>
<dbReference type="Proteomes" id="UP001153365">
    <property type="component" value="Unassembled WGS sequence"/>
</dbReference>
<feature type="compositionally biased region" description="Polar residues" evidence="8">
    <location>
        <begin position="558"/>
        <end position="572"/>
    </location>
</feature>
<evidence type="ECO:0000313" key="10">
    <source>
        <dbReference type="EMBL" id="CAH7690289.1"/>
    </source>
</evidence>
<dbReference type="GO" id="GO:0006887">
    <property type="term" value="P:exocytosis"/>
    <property type="evidence" value="ECO:0007669"/>
    <property type="project" value="UniProtKB-KW"/>
</dbReference>
<dbReference type="InterPro" id="IPR042855">
    <property type="entry name" value="V_SNARE_CC"/>
</dbReference>
<feature type="region of interest" description="Disordered" evidence="8">
    <location>
        <begin position="1007"/>
        <end position="1057"/>
    </location>
</feature>
<dbReference type="SUPFAM" id="SSF58038">
    <property type="entry name" value="SNARE fusion complex"/>
    <property type="match status" value="1"/>
</dbReference>
<dbReference type="GO" id="GO:0019905">
    <property type="term" value="F:syntaxin binding"/>
    <property type="evidence" value="ECO:0007669"/>
    <property type="project" value="TreeGrafter"/>
</dbReference>
<evidence type="ECO:0000256" key="8">
    <source>
        <dbReference type="SAM" id="MobiDB-lite"/>
    </source>
</evidence>
<keyword evidence="6 7" id="KW-0175">Coiled coil</keyword>
<dbReference type="InterPro" id="IPR013905">
    <property type="entry name" value="Lgl_C_dom"/>
</dbReference>
<feature type="coiled-coil region" evidence="7">
    <location>
        <begin position="1058"/>
        <end position="1092"/>
    </location>
</feature>
<dbReference type="Gene3D" id="2.130.10.10">
    <property type="entry name" value="YVTN repeat-like/Quinoprotein amine dehydrogenase"/>
    <property type="match status" value="1"/>
</dbReference>
<feature type="repeat" description="WD" evidence="5">
    <location>
        <begin position="109"/>
        <end position="150"/>
    </location>
</feature>
<keyword evidence="4" id="KW-0963">Cytoplasm</keyword>
<keyword evidence="3" id="KW-0268">Exocytosis</keyword>
<dbReference type="Gene3D" id="1.20.5.110">
    <property type="match status" value="1"/>
</dbReference>
<dbReference type="PANTHER" id="PTHR10241">
    <property type="entry name" value="LETHAL 2 GIANT LARVAE PROTEIN"/>
    <property type="match status" value="1"/>
</dbReference>
<evidence type="ECO:0000313" key="11">
    <source>
        <dbReference type="Proteomes" id="UP001153365"/>
    </source>
</evidence>
<evidence type="ECO:0000256" key="6">
    <source>
        <dbReference type="PROSITE-ProRule" id="PRU00290"/>
    </source>
</evidence>